<sequence length="106" mass="11488">MFEDWPDPFNLRRVLDPPAPVLVDLATIFPTGADTGRPFGRNHIAMGIKAGGLVVTGQTTGRLLAWARAADGTWLGLVDFVLTTGNQQGRVPVRQWVPGRALRVAQ</sequence>
<proteinExistence type="predicted"/>
<dbReference type="AlphaFoldDB" id="A0A231GTF0"/>
<comment type="caution">
    <text evidence="1">The sequence shown here is derived from an EMBL/GenBank/DDBJ whole genome shotgun (WGS) entry which is preliminary data.</text>
</comment>
<accession>A0A231GTF0</accession>
<protein>
    <submittedName>
        <fullName evidence="1">Uncharacterized protein</fullName>
    </submittedName>
</protein>
<name>A0A231GTF0_9NOCA</name>
<evidence type="ECO:0000313" key="2">
    <source>
        <dbReference type="Proteomes" id="UP000215506"/>
    </source>
</evidence>
<reference evidence="1 2" key="1">
    <citation type="submission" date="2017-07" db="EMBL/GenBank/DDBJ databases">
        <title>First draft Genome Sequence of Nocardia cerradoensis isolated from human infection.</title>
        <authorList>
            <person name="Carrasco G."/>
        </authorList>
    </citation>
    <scope>NUCLEOTIDE SEQUENCE [LARGE SCALE GENOMIC DNA]</scope>
    <source>
        <strain evidence="1 2">CNM20130759</strain>
    </source>
</reference>
<organism evidence="1 2">
    <name type="scientific">Nocardia cerradoensis</name>
    <dbReference type="NCBI Taxonomy" id="85688"/>
    <lineage>
        <taxon>Bacteria</taxon>
        <taxon>Bacillati</taxon>
        <taxon>Actinomycetota</taxon>
        <taxon>Actinomycetes</taxon>
        <taxon>Mycobacteriales</taxon>
        <taxon>Nocardiaceae</taxon>
        <taxon>Nocardia</taxon>
    </lineage>
</organism>
<dbReference type="RefSeq" id="WP_051043545.1">
    <property type="nucleotide sequence ID" value="NZ_JAAXOR010000007.1"/>
</dbReference>
<evidence type="ECO:0000313" key="1">
    <source>
        <dbReference type="EMBL" id="OXR39907.1"/>
    </source>
</evidence>
<dbReference type="EMBL" id="NGAF01000052">
    <property type="protein sequence ID" value="OXR39907.1"/>
    <property type="molecule type" value="Genomic_DNA"/>
</dbReference>
<gene>
    <name evidence="1" type="ORF">B7C42_08012</name>
</gene>
<keyword evidence="2" id="KW-1185">Reference proteome</keyword>
<dbReference type="Proteomes" id="UP000215506">
    <property type="component" value="Unassembled WGS sequence"/>
</dbReference>